<keyword evidence="10" id="KW-1185">Reference proteome</keyword>
<dbReference type="STRING" id="112901.SAMN04488500_12340"/>
<evidence type="ECO:0000256" key="2">
    <source>
        <dbReference type="ARBA" id="ARBA00022448"/>
    </source>
</evidence>
<dbReference type="NCBIfam" id="TIGR01726">
    <property type="entry name" value="HEQRo_perm_3TM"/>
    <property type="match status" value="1"/>
</dbReference>
<dbReference type="PROSITE" id="PS50928">
    <property type="entry name" value="ABC_TM1"/>
    <property type="match status" value="1"/>
</dbReference>
<dbReference type="EMBL" id="FWXI01000023">
    <property type="protein sequence ID" value="SMD07656.1"/>
    <property type="molecule type" value="Genomic_DNA"/>
</dbReference>
<evidence type="ECO:0000256" key="1">
    <source>
        <dbReference type="ARBA" id="ARBA00004651"/>
    </source>
</evidence>
<dbReference type="InterPro" id="IPR000515">
    <property type="entry name" value="MetI-like"/>
</dbReference>
<organism evidence="9 10">
    <name type="scientific">Sporomusa malonica</name>
    <dbReference type="NCBI Taxonomy" id="112901"/>
    <lineage>
        <taxon>Bacteria</taxon>
        <taxon>Bacillati</taxon>
        <taxon>Bacillota</taxon>
        <taxon>Negativicutes</taxon>
        <taxon>Selenomonadales</taxon>
        <taxon>Sporomusaceae</taxon>
        <taxon>Sporomusa</taxon>
    </lineage>
</organism>
<evidence type="ECO:0000256" key="4">
    <source>
        <dbReference type="ARBA" id="ARBA00022692"/>
    </source>
</evidence>
<dbReference type="AlphaFoldDB" id="A0A1W2EEB7"/>
<dbReference type="RefSeq" id="WP_084577773.1">
    <property type="nucleotide sequence ID" value="NZ_CP155572.1"/>
</dbReference>
<gene>
    <name evidence="9" type="ORF">SAMN04488500_12340</name>
</gene>
<proteinExistence type="inferred from homology"/>
<keyword evidence="2 7" id="KW-0813">Transport</keyword>
<dbReference type="GO" id="GO:0022857">
    <property type="term" value="F:transmembrane transporter activity"/>
    <property type="evidence" value="ECO:0007669"/>
    <property type="project" value="InterPro"/>
</dbReference>
<dbReference type="InterPro" id="IPR035906">
    <property type="entry name" value="MetI-like_sf"/>
</dbReference>
<evidence type="ECO:0000313" key="9">
    <source>
        <dbReference type="EMBL" id="SMD07656.1"/>
    </source>
</evidence>
<name>A0A1W2EEB7_9FIRM</name>
<feature type="domain" description="ABC transmembrane type-1" evidence="8">
    <location>
        <begin position="18"/>
        <end position="204"/>
    </location>
</feature>
<dbReference type="PANTHER" id="PTHR30614">
    <property type="entry name" value="MEMBRANE COMPONENT OF AMINO ACID ABC TRANSPORTER"/>
    <property type="match status" value="1"/>
</dbReference>
<comment type="subcellular location">
    <subcellularLocation>
        <location evidence="1 7">Cell membrane</location>
        <topology evidence="1 7">Multi-pass membrane protein</topology>
    </subcellularLocation>
</comment>
<dbReference type="SUPFAM" id="SSF161098">
    <property type="entry name" value="MetI-like"/>
    <property type="match status" value="1"/>
</dbReference>
<dbReference type="GO" id="GO:0043190">
    <property type="term" value="C:ATP-binding cassette (ABC) transporter complex"/>
    <property type="evidence" value="ECO:0007669"/>
    <property type="project" value="InterPro"/>
</dbReference>
<evidence type="ECO:0000256" key="3">
    <source>
        <dbReference type="ARBA" id="ARBA00022475"/>
    </source>
</evidence>
<sequence length="216" mass="23882">MIQDLLKPEIALFLLDGLYITLKIASVSIVLSLVFGTILGVAQFSGHPVYSRMATLYIDSIRNTPLLLFILAARFSTNLQPVNSGILAMTIFTSAVMAEIIRGGLNSVHKGQWEAARSQGFNYYQSLIHIILPQAFRNMIPPLLSQFTTVIKDTSFVWAVGVEDLTGKGMIIMGKYGSTTQVFTIFATIAGLYFVVNYSLSAIARFQQRRLAARSY</sequence>
<dbReference type="GO" id="GO:0006865">
    <property type="term" value="P:amino acid transport"/>
    <property type="evidence" value="ECO:0007669"/>
    <property type="project" value="TreeGrafter"/>
</dbReference>
<dbReference type="PANTHER" id="PTHR30614:SF41">
    <property type="entry name" value="INNER MEMBRANE AMINO-ACID ABC TRANSPORTER PERMEASE PROTEIN YHDY"/>
    <property type="match status" value="1"/>
</dbReference>
<evidence type="ECO:0000313" key="10">
    <source>
        <dbReference type="Proteomes" id="UP000192738"/>
    </source>
</evidence>
<comment type="similarity">
    <text evidence="7">Belongs to the binding-protein-dependent transport system permease family.</text>
</comment>
<dbReference type="CDD" id="cd06261">
    <property type="entry name" value="TM_PBP2"/>
    <property type="match status" value="1"/>
</dbReference>
<evidence type="ECO:0000259" key="8">
    <source>
        <dbReference type="PROSITE" id="PS50928"/>
    </source>
</evidence>
<dbReference type="OrthoDB" id="9811552at2"/>
<dbReference type="InterPro" id="IPR010065">
    <property type="entry name" value="AA_ABC_transptr_permease_3TM"/>
</dbReference>
<evidence type="ECO:0000256" key="7">
    <source>
        <dbReference type="RuleBase" id="RU363032"/>
    </source>
</evidence>
<dbReference type="Gene3D" id="1.10.3720.10">
    <property type="entry name" value="MetI-like"/>
    <property type="match status" value="1"/>
</dbReference>
<accession>A0A1W2EEB7</accession>
<dbReference type="Proteomes" id="UP000192738">
    <property type="component" value="Unassembled WGS sequence"/>
</dbReference>
<keyword evidence="6 7" id="KW-0472">Membrane</keyword>
<dbReference type="Pfam" id="PF00528">
    <property type="entry name" value="BPD_transp_1"/>
    <property type="match status" value="1"/>
</dbReference>
<keyword evidence="5 7" id="KW-1133">Transmembrane helix</keyword>
<feature type="transmembrane region" description="Helical" evidence="7">
    <location>
        <begin position="82"/>
        <end position="101"/>
    </location>
</feature>
<reference evidence="9 10" key="1">
    <citation type="submission" date="2017-04" db="EMBL/GenBank/DDBJ databases">
        <authorList>
            <person name="Afonso C.L."/>
            <person name="Miller P.J."/>
            <person name="Scott M.A."/>
            <person name="Spackman E."/>
            <person name="Goraichik I."/>
            <person name="Dimitrov K.M."/>
            <person name="Suarez D.L."/>
            <person name="Swayne D.E."/>
        </authorList>
    </citation>
    <scope>NUCLEOTIDE SEQUENCE [LARGE SCALE GENOMIC DNA]</scope>
    <source>
        <strain evidence="9 10">DSM 5090</strain>
    </source>
</reference>
<dbReference type="InterPro" id="IPR043429">
    <property type="entry name" value="ArtM/GltK/GlnP/TcyL/YhdX-like"/>
</dbReference>
<feature type="transmembrane region" description="Helical" evidence="7">
    <location>
        <begin position="20"/>
        <end position="42"/>
    </location>
</feature>
<feature type="transmembrane region" description="Helical" evidence="7">
    <location>
        <begin position="182"/>
        <end position="204"/>
    </location>
</feature>
<protein>
    <submittedName>
        <fullName evidence="9">Amino acid ABC transporter membrane protein 2, PAAT family</fullName>
    </submittedName>
</protein>
<evidence type="ECO:0000256" key="5">
    <source>
        <dbReference type="ARBA" id="ARBA00022989"/>
    </source>
</evidence>
<keyword evidence="4 7" id="KW-0812">Transmembrane</keyword>
<keyword evidence="3" id="KW-1003">Cell membrane</keyword>
<evidence type="ECO:0000256" key="6">
    <source>
        <dbReference type="ARBA" id="ARBA00023136"/>
    </source>
</evidence>